<dbReference type="PANTHER" id="PTHR11214">
    <property type="entry name" value="BETA-1,3-N-ACETYLGLUCOSAMINYLTRANSFERASE"/>
    <property type="match status" value="1"/>
</dbReference>
<evidence type="ECO:0000256" key="10">
    <source>
        <dbReference type="ARBA" id="ARBA00023136"/>
    </source>
</evidence>
<dbReference type="Pfam" id="PF01762">
    <property type="entry name" value="Galactosyl_T"/>
    <property type="match status" value="1"/>
</dbReference>
<reference evidence="12" key="1">
    <citation type="submission" date="2021-01" db="EMBL/GenBank/DDBJ databases">
        <authorList>
            <person name="Corre E."/>
            <person name="Pelletier E."/>
            <person name="Niang G."/>
            <person name="Scheremetjew M."/>
            <person name="Finn R."/>
            <person name="Kale V."/>
            <person name="Holt S."/>
            <person name="Cochrane G."/>
            <person name="Meng A."/>
            <person name="Brown T."/>
            <person name="Cohen L."/>
        </authorList>
    </citation>
    <scope>NUCLEOTIDE SEQUENCE</scope>
    <source>
        <strain evidence="12">CCMP1320</strain>
    </source>
</reference>
<evidence type="ECO:0000256" key="11">
    <source>
        <dbReference type="RuleBase" id="RU363063"/>
    </source>
</evidence>
<keyword evidence="8" id="KW-1133">Transmembrane helix</keyword>
<proteinExistence type="inferred from homology"/>
<dbReference type="UniPathway" id="UPA00378"/>
<protein>
    <recommendedName>
        <fullName evidence="11">Hexosyltransferase</fullName>
        <ecNumber evidence="11">2.4.1.-</ecNumber>
    </recommendedName>
</protein>
<keyword evidence="10" id="KW-0472">Membrane</keyword>
<keyword evidence="9 11" id="KW-0333">Golgi apparatus</keyword>
<evidence type="ECO:0000256" key="7">
    <source>
        <dbReference type="ARBA" id="ARBA00022968"/>
    </source>
</evidence>
<keyword evidence="11" id="KW-0464">Manganese</keyword>
<evidence type="ECO:0000256" key="6">
    <source>
        <dbReference type="ARBA" id="ARBA00022692"/>
    </source>
</evidence>
<comment type="pathway">
    <text evidence="2">Protein modification; protein glycosylation.</text>
</comment>
<sequence>MPQLLIFISTSSTNVPRRRAVRNTWMRYLQEHGMHGDVEITFLASRCRELEEEAEQSGDMTLVDAPEGYDQLWNKALVFLRSQAEQRTGSRVPSFVMHVDDDSFVRLDLLVHEVENWPQQRFYYGYIWDGCGNRKTHPIRNPSNKSHMPESQWPFDFYPPFASGCGFVLSWDLVLALVSQPLPNYRLLDPPFGIHLCGPPECCVLPDPVVPVHDERIRPYKPLPTFRSDTLVQHYLAPEEMKPFYVQALEHASSKGASAVTIGELASTSDCQHDAPQALYEQLVSMGIFRR</sequence>
<dbReference type="EC" id="2.4.1.-" evidence="11"/>
<evidence type="ECO:0000256" key="8">
    <source>
        <dbReference type="ARBA" id="ARBA00022989"/>
    </source>
</evidence>
<evidence type="ECO:0000256" key="9">
    <source>
        <dbReference type="ARBA" id="ARBA00023034"/>
    </source>
</evidence>
<comment type="subcellular location">
    <subcellularLocation>
        <location evidence="1 11">Golgi apparatus membrane</location>
        <topology evidence="1 11">Single-pass type II membrane protein</topology>
    </subcellularLocation>
</comment>
<evidence type="ECO:0000256" key="5">
    <source>
        <dbReference type="ARBA" id="ARBA00022679"/>
    </source>
</evidence>
<keyword evidence="7" id="KW-0735">Signal-anchor</keyword>
<keyword evidence="6" id="KW-0812">Transmembrane</keyword>
<dbReference type="Gene3D" id="3.90.550.50">
    <property type="match status" value="1"/>
</dbReference>
<comment type="similarity">
    <text evidence="3 11">Belongs to the glycosyltransferase 31 family.</text>
</comment>
<evidence type="ECO:0000256" key="2">
    <source>
        <dbReference type="ARBA" id="ARBA00004922"/>
    </source>
</evidence>
<name>A0A7S3QMQ6_DUNTE</name>
<comment type="cofactor">
    <cofactor evidence="11">
        <name>Mn(2+)</name>
        <dbReference type="ChEBI" id="CHEBI:29035"/>
    </cofactor>
</comment>
<dbReference type="GO" id="GO:0000139">
    <property type="term" value="C:Golgi membrane"/>
    <property type="evidence" value="ECO:0007669"/>
    <property type="project" value="UniProtKB-SubCell"/>
</dbReference>
<dbReference type="InterPro" id="IPR002659">
    <property type="entry name" value="Glyco_trans_31"/>
</dbReference>
<evidence type="ECO:0000313" key="12">
    <source>
        <dbReference type="EMBL" id="CAE0487577.1"/>
    </source>
</evidence>
<dbReference type="GO" id="GO:0008378">
    <property type="term" value="F:galactosyltransferase activity"/>
    <property type="evidence" value="ECO:0007669"/>
    <property type="project" value="TreeGrafter"/>
</dbReference>
<keyword evidence="4 11" id="KW-0328">Glycosyltransferase</keyword>
<evidence type="ECO:0000256" key="3">
    <source>
        <dbReference type="ARBA" id="ARBA00008661"/>
    </source>
</evidence>
<dbReference type="EMBL" id="HBIP01005272">
    <property type="protein sequence ID" value="CAE0487577.1"/>
    <property type="molecule type" value="Transcribed_RNA"/>
</dbReference>
<accession>A0A7S3QMQ6</accession>
<organism evidence="12">
    <name type="scientific">Dunaliella tertiolecta</name>
    <name type="common">Green alga</name>
    <dbReference type="NCBI Taxonomy" id="3047"/>
    <lineage>
        <taxon>Eukaryota</taxon>
        <taxon>Viridiplantae</taxon>
        <taxon>Chlorophyta</taxon>
        <taxon>core chlorophytes</taxon>
        <taxon>Chlorophyceae</taxon>
        <taxon>CS clade</taxon>
        <taxon>Chlamydomonadales</taxon>
        <taxon>Dunaliellaceae</taxon>
        <taxon>Dunaliella</taxon>
    </lineage>
</organism>
<gene>
    <name evidence="12" type="ORF">DTER00134_LOCUS2623</name>
</gene>
<evidence type="ECO:0000256" key="4">
    <source>
        <dbReference type="ARBA" id="ARBA00022676"/>
    </source>
</evidence>
<dbReference type="PANTHER" id="PTHR11214:SF3">
    <property type="entry name" value="BETA-1,3-GALACTOSYLTRANSFERASE 6"/>
    <property type="match status" value="1"/>
</dbReference>
<dbReference type="AlphaFoldDB" id="A0A7S3QMQ6"/>
<keyword evidence="5" id="KW-0808">Transferase</keyword>
<evidence type="ECO:0000256" key="1">
    <source>
        <dbReference type="ARBA" id="ARBA00004323"/>
    </source>
</evidence>